<gene>
    <name evidence="1" type="ORF">BDV98DRAFT_594050</name>
</gene>
<dbReference type="Proteomes" id="UP000305067">
    <property type="component" value="Unassembled WGS sequence"/>
</dbReference>
<organism evidence="1 2">
    <name type="scientific">Pterulicium gracile</name>
    <dbReference type="NCBI Taxonomy" id="1884261"/>
    <lineage>
        <taxon>Eukaryota</taxon>
        <taxon>Fungi</taxon>
        <taxon>Dikarya</taxon>
        <taxon>Basidiomycota</taxon>
        <taxon>Agaricomycotina</taxon>
        <taxon>Agaricomycetes</taxon>
        <taxon>Agaricomycetidae</taxon>
        <taxon>Agaricales</taxon>
        <taxon>Pleurotineae</taxon>
        <taxon>Pterulaceae</taxon>
        <taxon>Pterulicium</taxon>
    </lineage>
</organism>
<dbReference type="OrthoDB" id="412874at2759"/>
<sequence length="122" mass="13394">MGVRSSKPSVLSESNYDRENMSANTCELFSKYDRSSAISLKLLRFYVPGLVSLAAAQRFPSEREAALVQQLLSQGHRVIVTNPTAEDVHIISKSNVLDDSSTRSFSVSKDGKEVQSTGVRIT</sequence>
<name>A0A5C3QGH7_9AGAR</name>
<accession>A0A5C3QGH7</accession>
<evidence type="ECO:0000313" key="1">
    <source>
        <dbReference type="EMBL" id="TFL00250.1"/>
    </source>
</evidence>
<keyword evidence="2" id="KW-1185">Reference proteome</keyword>
<dbReference type="AlphaFoldDB" id="A0A5C3QGH7"/>
<evidence type="ECO:0000313" key="2">
    <source>
        <dbReference type="Proteomes" id="UP000305067"/>
    </source>
</evidence>
<protein>
    <submittedName>
        <fullName evidence="1">Uncharacterized protein</fullName>
    </submittedName>
</protein>
<proteinExistence type="predicted"/>
<dbReference type="EMBL" id="ML178829">
    <property type="protein sequence ID" value="TFL00250.1"/>
    <property type="molecule type" value="Genomic_DNA"/>
</dbReference>
<reference evidence="1 2" key="1">
    <citation type="journal article" date="2019" name="Nat. Ecol. Evol.">
        <title>Megaphylogeny resolves global patterns of mushroom evolution.</title>
        <authorList>
            <person name="Varga T."/>
            <person name="Krizsan K."/>
            <person name="Foldi C."/>
            <person name="Dima B."/>
            <person name="Sanchez-Garcia M."/>
            <person name="Sanchez-Ramirez S."/>
            <person name="Szollosi G.J."/>
            <person name="Szarkandi J.G."/>
            <person name="Papp V."/>
            <person name="Albert L."/>
            <person name="Andreopoulos W."/>
            <person name="Angelini C."/>
            <person name="Antonin V."/>
            <person name="Barry K.W."/>
            <person name="Bougher N.L."/>
            <person name="Buchanan P."/>
            <person name="Buyck B."/>
            <person name="Bense V."/>
            <person name="Catcheside P."/>
            <person name="Chovatia M."/>
            <person name="Cooper J."/>
            <person name="Damon W."/>
            <person name="Desjardin D."/>
            <person name="Finy P."/>
            <person name="Geml J."/>
            <person name="Haridas S."/>
            <person name="Hughes K."/>
            <person name="Justo A."/>
            <person name="Karasinski D."/>
            <person name="Kautmanova I."/>
            <person name="Kiss B."/>
            <person name="Kocsube S."/>
            <person name="Kotiranta H."/>
            <person name="LaButti K.M."/>
            <person name="Lechner B.E."/>
            <person name="Liimatainen K."/>
            <person name="Lipzen A."/>
            <person name="Lukacs Z."/>
            <person name="Mihaltcheva S."/>
            <person name="Morgado L.N."/>
            <person name="Niskanen T."/>
            <person name="Noordeloos M.E."/>
            <person name="Ohm R.A."/>
            <person name="Ortiz-Santana B."/>
            <person name="Ovrebo C."/>
            <person name="Racz N."/>
            <person name="Riley R."/>
            <person name="Savchenko A."/>
            <person name="Shiryaev A."/>
            <person name="Soop K."/>
            <person name="Spirin V."/>
            <person name="Szebenyi C."/>
            <person name="Tomsovsky M."/>
            <person name="Tulloss R.E."/>
            <person name="Uehling J."/>
            <person name="Grigoriev I.V."/>
            <person name="Vagvolgyi C."/>
            <person name="Papp T."/>
            <person name="Martin F.M."/>
            <person name="Miettinen O."/>
            <person name="Hibbett D.S."/>
            <person name="Nagy L.G."/>
        </authorList>
    </citation>
    <scope>NUCLEOTIDE SEQUENCE [LARGE SCALE GENOMIC DNA]</scope>
    <source>
        <strain evidence="1 2">CBS 309.79</strain>
    </source>
</reference>